<name>A0A6G1EXE2_9ORYZ</name>
<evidence type="ECO:0000313" key="3">
    <source>
        <dbReference type="Proteomes" id="UP000479710"/>
    </source>
</evidence>
<feature type="compositionally biased region" description="Basic and acidic residues" evidence="1">
    <location>
        <begin position="1"/>
        <end position="15"/>
    </location>
</feature>
<keyword evidence="3" id="KW-1185">Reference proteome</keyword>
<accession>A0A6G1EXE2</accession>
<feature type="region of interest" description="Disordered" evidence="1">
    <location>
        <begin position="1"/>
        <end position="27"/>
    </location>
</feature>
<gene>
    <name evidence="2" type="ORF">E2562_019593</name>
</gene>
<proteinExistence type="predicted"/>
<evidence type="ECO:0000256" key="1">
    <source>
        <dbReference type="SAM" id="MobiDB-lite"/>
    </source>
</evidence>
<comment type="caution">
    <text evidence="2">The sequence shown here is derived from an EMBL/GenBank/DDBJ whole genome shotgun (WGS) entry which is preliminary data.</text>
</comment>
<reference evidence="2 3" key="1">
    <citation type="submission" date="2019-11" db="EMBL/GenBank/DDBJ databases">
        <title>Whole genome sequence of Oryza granulata.</title>
        <authorList>
            <person name="Li W."/>
        </authorList>
    </citation>
    <scope>NUCLEOTIDE SEQUENCE [LARGE SCALE GENOMIC DNA]</scope>
    <source>
        <strain evidence="3">cv. Menghai</strain>
        <tissue evidence="2">Leaf</tissue>
    </source>
</reference>
<sequence length="61" mass="6920">MAGKADQRRETEDRTGKHREKRWRNGEGVGAGMCRVEMGAVSRRTGRDKATARLCIVLFWA</sequence>
<dbReference type="Proteomes" id="UP000479710">
    <property type="component" value="Unassembled WGS sequence"/>
</dbReference>
<evidence type="ECO:0000313" key="2">
    <source>
        <dbReference type="EMBL" id="KAF0929271.1"/>
    </source>
</evidence>
<dbReference type="EMBL" id="SPHZ02000002">
    <property type="protein sequence ID" value="KAF0929271.1"/>
    <property type="molecule type" value="Genomic_DNA"/>
</dbReference>
<dbReference type="AlphaFoldDB" id="A0A6G1EXE2"/>
<organism evidence="2 3">
    <name type="scientific">Oryza meyeriana var. granulata</name>
    <dbReference type="NCBI Taxonomy" id="110450"/>
    <lineage>
        <taxon>Eukaryota</taxon>
        <taxon>Viridiplantae</taxon>
        <taxon>Streptophyta</taxon>
        <taxon>Embryophyta</taxon>
        <taxon>Tracheophyta</taxon>
        <taxon>Spermatophyta</taxon>
        <taxon>Magnoliopsida</taxon>
        <taxon>Liliopsida</taxon>
        <taxon>Poales</taxon>
        <taxon>Poaceae</taxon>
        <taxon>BOP clade</taxon>
        <taxon>Oryzoideae</taxon>
        <taxon>Oryzeae</taxon>
        <taxon>Oryzinae</taxon>
        <taxon>Oryza</taxon>
        <taxon>Oryza meyeriana</taxon>
    </lineage>
</organism>
<protein>
    <submittedName>
        <fullName evidence="2">Uncharacterized protein</fullName>
    </submittedName>
</protein>